<dbReference type="PROSITE" id="PS51387">
    <property type="entry name" value="FAD_PCMH"/>
    <property type="match status" value="1"/>
</dbReference>
<dbReference type="Gene3D" id="3.30.465.10">
    <property type="match status" value="1"/>
</dbReference>
<evidence type="ECO:0000256" key="1">
    <source>
        <dbReference type="ARBA" id="ARBA00023002"/>
    </source>
</evidence>
<name>A0ABW2HFP7_9MICO</name>
<protein>
    <submittedName>
        <fullName evidence="4">D-arabinono-1,4-lactone oxidase</fullName>
    </submittedName>
</protein>
<dbReference type="InterPro" id="IPR007173">
    <property type="entry name" value="ALO_C"/>
</dbReference>
<dbReference type="SUPFAM" id="SSF56176">
    <property type="entry name" value="FAD-binding/transporter-associated domain-like"/>
    <property type="match status" value="1"/>
</dbReference>
<evidence type="ECO:0000256" key="2">
    <source>
        <dbReference type="SAM" id="MobiDB-lite"/>
    </source>
</evidence>
<dbReference type="InterPro" id="IPR016171">
    <property type="entry name" value="Vanillyl_alc_oxidase_C-sub2"/>
</dbReference>
<dbReference type="Proteomes" id="UP001596507">
    <property type="component" value="Unassembled WGS sequence"/>
</dbReference>
<gene>
    <name evidence="4" type="ORF">ACFQRL_10265</name>
</gene>
<dbReference type="Pfam" id="PF04030">
    <property type="entry name" value="ALO"/>
    <property type="match status" value="1"/>
</dbReference>
<dbReference type="Gene3D" id="3.30.70.2530">
    <property type="match status" value="1"/>
</dbReference>
<dbReference type="InterPro" id="IPR016167">
    <property type="entry name" value="FAD-bd_PCMH_sub1"/>
</dbReference>
<feature type="compositionally biased region" description="Low complexity" evidence="2">
    <location>
        <begin position="230"/>
        <end position="239"/>
    </location>
</feature>
<dbReference type="Gene3D" id="1.10.45.10">
    <property type="entry name" value="Vanillyl-alcohol Oxidase, Chain A, domain 4"/>
    <property type="match status" value="1"/>
</dbReference>
<dbReference type="InterPro" id="IPR016169">
    <property type="entry name" value="FAD-bd_PCMH_sub2"/>
</dbReference>
<dbReference type="EMBL" id="JBHTBE010000002">
    <property type="protein sequence ID" value="MFC7269345.1"/>
    <property type="molecule type" value="Genomic_DNA"/>
</dbReference>
<dbReference type="InterPro" id="IPR010031">
    <property type="entry name" value="FAD_lactone_oxidase-like"/>
</dbReference>
<dbReference type="InterPro" id="IPR036318">
    <property type="entry name" value="FAD-bd_PCMH-like_sf"/>
</dbReference>
<dbReference type="Pfam" id="PF01565">
    <property type="entry name" value="FAD_binding_4"/>
    <property type="match status" value="1"/>
</dbReference>
<dbReference type="Gene3D" id="3.30.43.10">
    <property type="entry name" value="Uridine Diphospho-n-acetylenolpyruvylglucosamine Reductase, domain 2"/>
    <property type="match status" value="1"/>
</dbReference>
<comment type="caution">
    <text evidence="4">The sequence shown here is derived from an EMBL/GenBank/DDBJ whole genome shotgun (WGS) entry which is preliminary data.</text>
</comment>
<dbReference type="PANTHER" id="PTHR43762">
    <property type="entry name" value="L-GULONOLACTONE OXIDASE"/>
    <property type="match status" value="1"/>
</dbReference>
<accession>A0ABW2HFP7</accession>
<feature type="region of interest" description="Disordered" evidence="2">
    <location>
        <begin position="230"/>
        <end position="249"/>
    </location>
</feature>
<sequence>MRETNWAGNVAYRARVVAPRTIDELAETIAGADRVRMLGSRHSFNRLADSDGLLISLAALADEPVVSHDRTSVRVPAGLRYGDLVPTLEAEGLALANLASLPHISVGGAVQTGTHGSGDAIGTLATQVRALELIAGSGERMRFSRGEEGFAGAVVALGALGAVTHLEIDVEPAYEVAQTVYEDAAWDAILSDLDGVTSAGDSVSLFTTWRSAQRVDQIWVKRRADRGRPAPAVAGASRAAGKRHPIPGISPDPCTSQGGVPGPWFDRLPHFRLAFTPSVGAELQSEYLMPRDDAPAAIEALRGLADRISPLLFVCEVRTMAADDLWLSGAYGSATVGLHFTWHPDEPAVARLLPEIEAALPSTARPHWGKISWVEPREITRRYPRWRDFTDLRARFDPDRRFVNDHLTRFGL</sequence>
<organism evidence="4 5">
    <name type="scientific">Microbacterium fluvii</name>
    <dbReference type="NCBI Taxonomy" id="415215"/>
    <lineage>
        <taxon>Bacteria</taxon>
        <taxon>Bacillati</taxon>
        <taxon>Actinomycetota</taxon>
        <taxon>Actinomycetes</taxon>
        <taxon>Micrococcales</taxon>
        <taxon>Microbacteriaceae</taxon>
        <taxon>Microbacterium</taxon>
    </lineage>
</organism>
<dbReference type="InterPro" id="IPR006094">
    <property type="entry name" value="Oxid_FAD_bind_N"/>
</dbReference>
<evidence type="ECO:0000313" key="4">
    <source>
        <dbReference type="EMBL" id="MFC7269345.1"/>
    </source>
</evidence>
<feature type="domain" description="FAD-binding PCMH-type" evidence="3">
    <location>
        <begin position="9"/>
        <end position="173"/>
    </location>
</feature>
<reference evidence="5" key="1">
    <citation type="journal article" date="2019" name="Int. J. Syst. Evol. Microbiol.">
        <title>The Global Catalogue of Microorganisms (GCM) 10K type strain sequencing project: providing services to taxonomists for standard genome sequencing and annotation.</title>
        <authorList>
            <consortium name="The Broad Institute Genomics Platform"/>
            <consortium name="The Broad Institute Genome Sequencing Center for Infectious Disease"/>
            <person name="Wu L."/>
            <person name="Ma J."/>
        </authorList>
    </citation>
    <scope>NUCLEOTIDE SEQUENCE [LARGE SCALE GENOMIC DNA]</scope>
    <source>
        <strain evidence="5">CGMCC 1.15772</strain>
    </source>
</reference>
<dbReference type="RefSeq" id="WP_262874264.1">
    <property type="nucleotide sequence ID" value="NZ_BAABKW010000004.1"/>
</dbReference>
<keyword evidence="1" id="KW-0560">Oxidoreductase</keyword>
<dbReference type="Gene3D" id="3.30.70.2520">
    <property type="match status" value="1"/>
</dbReference>
<dbReference type="PANTHER" id="PTHR43762:SF1">
    <property type="entry name" value="D-ARABINONO-1,4-LACTONE OXIDASE"/>
    <property type="match status" value="1"/>
</dbReference>
<evidence type="ECO:0000313" key="5">
    <source>
        <dbReference type="Proteomes" id="UP001596507"/>
    </source>
</evidence>
<keyword evidence="5" id="KW-1185">Reference proteome</keyword>
<dbReference type="InterPro" id="IPR016166">
    <property type="entry name" value="FAD-bd_PCMH"/>
</dbReference>
<proteinExistence type="predicted"/>
<evidence type="ECO:0000259" key="3">
    <source>
        <dbReference type="PROSITE" id="PS51387"/>
    </source>
</evidence>
<dbReference type="PIRSF" id="PIRSF000136">
    <property type="entry name" value="LGO_GLO"/>
    <property type="match status" value="1"/>
</dbReference>